<organism evidence="2 3">
    <name type="scientific">Leptolyngbya boryana NIES-2135</name>
    <dbReference type="NCBI Taxonomy" id="1973484"/>
    <lineage>
        <taxon>Bacteria</taxon>
        <taxon>Bacillati</taxon>
        <taxon>Cyanobacteriota</taxon>
        <taxon>Cyanophyceae</taxon>
        <taxon>Leptolyngbyales</taxon>
        <taxon>Leptolyngbyaceae</taxon>
        <taxon>Leptolyngbya group</taxon>
        <taxon>Leptolyngbya</taxon>
    </lineage>
</organism>
<dbReference type="InterPro" id="IPR035919">
    <property type="entry name" value="EAL_sf"/>
</dbReference>
<dbReference type="Gene3D" id="3.20.20.450">
    <property type="entry name" value="EAL domain"/>
    <property type="match status" value="1"/>
</dbReference>
<dbReference type="EMBL" id="AP018203">
    <property type="protein sequence ID" value="BAY56089.1"/>
    <property type="molecule type" value="Genomic_DNA"/>
</dbReference>
<reference evidence="2 3" key="1">
    <citation type="submission" date="2017-06" db="EMBL/GenBank/DDBJ databases">
        <title>Genome sequencing of cyanobaciteial culture collection at National Institute for Environmental Studies (NIES).</title>
        <authorList>
            <person name="Hirose Y."/>
            <person name="Shimura Y."/>
            <person name="Fujisawa T."/>
            <person name="Nakamura Y."/>
            <person name="Kawachi M."/>
        </authorList>
    </citation>
    <scope>NUCLEOTIDE SEQUENCE [LARGE SCALE GENOMIC DNA]</scope>
    <source>
        <strain evidence="2 3">NIES-2135</strain>
    </source>
</reference>
<proteinExistence type="predicted"/>
<dbReference type="Proteomes" id="UP000217895">
    <property type="component" value="Chromosome"/>
</dbReference>
<protein>
    <submittedName>
        <fullName evidence="2">Diguanylate cyclase/phosphodiesterase</fullName>
    </submittedName>
</protein>
<evidence type="ECO:0000313" key="2">
    <source>
        <dbReference type="EMBL" id="BAY56089.1"/>
    </source>
</evidence>
<dbReference type="PANTHER" id="PTHR33121:SF76">
    <property type="entry name" value="SIGNALING PROTEIN"/>
    <property type="match status" value="1"/>
</dbReference>
<dbReference type="AlphaFoldDB" id="A0A1Z4JH76"/>
<dbReference type="SMART" id="SM00052">
    <property type="entry name" value="EAL"/>
    <property type="match status" value="1"/>
</dbReference>
<dbReference type="SUPFAM" id="SSF141868">
    <property type="entry name" value="EAL domain-like"/>
    <property type="match status" value="1"/>
</dbReference>
<dbReference type="Pfam" id="PF00563">
    <property type="entry name" value="EAL"/>
    <property type="match status" value="1"/>
</dbReference>
<accession>A0A1Z4JH76</accession>
<feature type="domain" description="EAL" evidence="1">
    <location>
        <begin position="98"/>
        <end position="351"/>
    </location>
</feature>
<name>A0A1Z4JH76_LEPBY</name>
<gene>
    <name evidence="2" type="ORF">NIES2135_29190</name>
</gene>
<evidence type="ECO:0000313" key="3">
    <source>
        <dbReference type="Proteomes" id="UP000217895"/>
    </source>
</evidence>
<dbReference type="PROSITE" id="PS50883">
    <property type="entry name" value="EAL"/>
    <property type="match status" value="1"/>
</dbReference>
<evidence type="ECO:0000259" key="1">
    <source>
        <dbReference type="PROSITE" id="PS50883"/>
    </source>
</evidence>
<sequence>MQIQNQFNPSLNLVVQPGDRETHLALYQLGFQKVAALPQLLYRAVSEFELSALFVGLCQRVSEIGQAMSRYVLTRSPLDAQHLLHEFLKAQPLHQMTKLVKHAWFFQVLAKQQLFFNYQPIFDLDSRRVVAHECLARARNAQGQQFNGQQLIDAALSMNLTREFDNLARSICLTALAEWNQSDRPIFFINVLPNAIAHNPESLEQNFQQILDLGLHPGQIVFELTEVEALTHHPNLHKVIHQIRANGFGLALDDLGSNVALDHYCTELRPDVIKLDRRIVHGCSRYEMKQVMVKSFVQAAQELEITVLAEGLETLEDIEFCRSIGVNLGQGFGLGMPGQTPIGATPEKVVC</sequence>
<dbReference type="InterPro" id="IPR001633">
    <property type="entry name" value="EAL_dom"/>
</dbReference>
<dbReference type="GO" id="GO:0071111">
    <property type="term" value="F:cyclic-guanylate-specific phosphodiesterase activity"/>
    <property type="evidence" value="ECO:0007669"/>
    <property type="project" value="InterPro"/>
</dbReference>
<keyword evidence="3" id="KW-1185">Reference proteome</keyword>
<dbReference type="CDD" id="cd01948">
    <property type="entry name" value="EAL"/>
    <property type="match status" value="1"/>
</dbReference>
<dbReference type="PANTHER" id="PTHR33121">
    <property type="entry name" value="CYCLIC DI-GMP PHOSPHODIESTERASE PDEF"/>
    <property type="match status" value="1"/>
</dbReference>
<dbReference type="InterPro" id="IPR050706">
    <property type="entry name" value="Cyclic-di-GMP_PDE-like"/>
</dbReference>